<evidence type="ECO:0000259" key="2">
    <source>
        <dbReference type="PROSITE" id="PS50110"/>
    </source>
</evidence>
<evidence type="ECO:0000256" key="1">
    <source>
        <dbReference type="PROSITE-ProRule" id="PRU00169"/>
    </source>
</evidence>
<keyword evidence="5" id="KW-1185">Reference proteome</keyword>
<organism evidence="4 5">
    <name type="scientific">Flaviaesturariibacter amylovorans</name>
    <dbReference type="NCBI Taxonomy" id="1084520"/>
    <lineage>
        <taxon>Bacteria</taxon>
        <taxon>Pseudomonadati</taxon>
        <taxon>Bacteroidota</taxon>
        <taxon>Chitinophagia</taxon>
        <taxon>Chitinophagales</taxon>
        <taxon>Chitinophagaceae</taxon>
        <taxon>Flaviaestuariibacter</taxon>
    </lineage>
</organism>
<comment type="caution">
    <text evidence="4">The sequence shown here is derived from an EMBL/GenBank/DDBJ whole genome shotgun (WGS) entry which is preliminary data.</text>
</comment>
<dbReference type="PROSITE" id="PS50110">
    <property type="entry name" value="RESPONSE_REGULATORY"/>
    <property type="match status" value="1"/>
</dbReference>
<feature type="modified residue" description="4-aspartylphosphate" evidence="1">
    <location>
        <position position="63"/>
    </location>
</feature>
<dbReference type="Pfam" id="PF00072">
    <property type="entry name" value="Response_reg"/>
    <property type="match status" value="1"/>
</dbReference>
<dbReference type="PROSITE" id="PS50930">
    <property type="entry name" value="HTH_LYTTR"/>
    <property type="match status" value="1"/>
</dbReference>
<dbReference type="InterPro" id="IPR011006">
    <property type="entry name" value="CheY-like_superfamily"/>
</dbReference>
<dbReference type="PANTHER" id="PTHR37299">
    <property type="entry name" value="TRANSCRIPTIONAL REGULATOR-RELATED"/>
    <property type="match status" value="1"/>
</dbReference>
<dbReference type="Pfam" id="PF04397">
    <property type="entry name" value="LytTR"/>
    <property type="match status" value="1"/>
</dbReference>
<sequence length="251" mass="28280">MHRNLPEGRPLRCLVVDDEPPARSILERYIADLPALELAGSCAHALEALQALQQTPVDLLFLDIHMPQLKGNELLKILKAPPRVIFTTAHPEYALEGYELDVVDYLLKPIRFDRFVKAVNKLYMMERAPLPEPARPPAPARQEPFIYLRADRRMVKVLLQDILYVESMKDYVKVFTASEIIITKQSISGMEAMLPEGAFVRVHRSFIVSVNKVRTFTHELIGIGNTEIPIGKLYRQSVLRALSGGGTLAEG</sequence>
<dbReference type="SMART" id="SM00448">
    <property type="entry name" value="REC"/>
    <property type="match status" value="1"/>
</dbReference>
<dbReference type="InterPro" id="IPR007492">
    <property type="entry name" value="LytTR_DNA-bd_dom"/>
</dbReference>
<dbReference type="InterPro" id="IPR046947">
    <property type="entry name" value="LytR-like"/>
</dbReference>
<evidence type="ECO:0000313" key="4">
    <source>
        <dbReference type="EMBL" id="GAA4327145.1"/>
    </source>
</evidence>
<dbReference type="GO" id="GO:0003677">
    <property type="term" value="F:DNA binding"/>
    <property type="evidence" value="ECO:0007669"/>
    <property type="project" value="UniProtKB-KW"/>
</dbReference>
<protein>
    <submittedName>
        <fullName evidence="4">LytTR family DNA-binding domain-containing protein</fullName>
    </submittedName>
</protein>
<evidence type="ECO:0000313" key="5">
    <source>
        <dbReference type="Proteomes" id="UP001501725"/>
    </source>
</evidence>
<dbReference type="SMART" id="SM00850">
    <property type="entry name" value="LytTR"/>
    <property type="match status" value="1"/>
</dbReference>
<feature type="domain" description="Response regulatory" evidence="2">
    <location>
        <begin position="12"/>
        <end position="123"/>
    </location>
</feature>
<dbReference type="Proteomes" id="UP001501725">
    <property type="component" value="Unassembled WGS sequence"/>
</dbReference>
<dbReference type="Gene3D" id="2.40.50.1020">
    <property type="entry name" value="LytTr DNA-binding domain"/>
    <property type="match status" value="1"/>
</dbReference>
<reference evidence="5" key="1">
    <citation type="journal article" date="2019" name="Int. J. Syst. Evol. Microbiol.">
        <title>The Global Catalogue of Microorganisms (GCM) 10K type strain sequencing project: providing services to taxonomists for standard genome sequencing and annotation.</title>
        <authorList>
            <consortium name="The Broad Institute Genomics Platform"/>
            <consortium name="The Broad Institute Genome Sequencing Center for Infectious Disease"/>
            <person name="Wu L."/>
            <person name="Ma J."/>
        </authorList>
    </citation>
    <scope>NUCLEOTIDE SEQUENCE [LARGE SCALE GENOMIC DNA]</scope>
    <source>
        <strain evidence="5">JCM 17919</strain>
    </source>
</reference>
<keyword evidence="1" id="KW-0597">Phosphoprotein</keyword>
<gene>
    <name evidence="4" type="ORF">GCM10023184_16210</name>
</gene>
<feature type="domain" description="HTH LytTR-type" evidence="3">
    <location>
        <begin position="146"/>
        <end position="244"/>
    </location>
</feature>
<accession>A0ABP8GMK4</accession>
<dbReference type="EMBL" id="BAABGY010000006">
    <property type="protein sequence ID" value="GAA4327145.1"/>
    <property type="molecule type" value="Genomic_DNA"/>
</dbReference>
<dbReference type="PANTHER" id="PTHR37299:SF1">
    <property type="entry name" value="STAGE 0 SPORULATION PROTEIN A HOMOLOG"/>
    <property type="match status" value="1"/>
</dbReference>
<proteinExistence type="predicted"/>
<keyword evidence="4" id="KW-0238">DNA-binding</keyword>
<name>A0ABP8GMK4_9BACT</name>
<dbReference type="InterPro" id="IPR001789">
    <property type="entry name" value="Sig_transdc_resp-reg_receiver"/>
</dbReference>
<evidence type="ECO:0000259" key="3">
    <source>
        <dbReference type="PROSITE" id="PS50930"/>
    </source>
</evidence>
<dbReference type="RefSeq" id="WP_345254941.1">
    <property type="nucleotide sequence ID" value="NZ_BAABGY010000006.1"/>
</dbReference>
<dbReference type="SUPFAM" id="SSF52172">
    <property type="entry name" value="CheY-like"/>
    <property type="match status" value="1"/>
</dbReference>
<dbReference type="Gene3D" id="3.40.50.2300">
    <property type="match status" value="1"/>
</dbReference>